<organism evidence="15">
    <name type="scientific">Phaffia rhodozyma</name>
    <name type="common">Yeast</name>
    <name type="synonym">Xanthophyllomyces dendrorhous</name>
    <dbReference type="NCBI Taxonomy" id="264483"/>
    <lineage>
        <taxon>Eukaryota</taxon>
        <taxon>Fungi</taxon>
        <taxon>Dikarya</taxon>
        <taxon>Basidiomycota</taxon>
        <taxon>Agaricomycotina</taxon>
        <taxon>Tremellomycetes</taxon>
        <taxon>Cystofilobasidiales</taxon>
        <taxon>Mrakiaceae</taxon>
        <taxon>Phaffia</taxon>
    </lineage>
</organism>
<dbReference type="GO" id="GO:0008270">
    <property type="term" value="F:zinc ion binding"/>
    <property type="evidence" value="ECO:0007669"/>
    <property type="project" value="UniProtKB-KW"/>
</dbReference>
<evidence type="ECO:0000256" key="8">
    <source>
        <dbReference type="ARBA" id="ARBA00023125"/>
    </source>
</evidence>
<evidence type="ECO:0000256" key="1">
    <source>
        <dbReference type="ARBA" id="ARBA00004123"/>
    </source>
</evidence>
<feature type="compositionally biased region" description="Polar residues" evidence="13">
    <location>
        <begin position="196"/>
        <end position="205"/>
    </location>
</feature>
<evidence type="ECO:0000256" key="5">
    <source>
        <dbReference type="ARBA" id="ARBA00022771"/>
    </source>
</evidence>
<dbReference type="FunFam" id="3.30.160.60:FF:000152">
    <property type="entry name" value="DNA-binding protein creA"/>
    <property type="match status" value="1"/>
</dbReference>
<keyword evidence="2" id="KW-0678">Repressor</keyword>
<reference evidence="15" key="1">
    <citation type="submission" date="2014-08" db="EMBL/GenBank/DDBJ databases">
        <authorList>
            <person name="Sharma Rahul"/>
            <person name="Thines Marco"/>
        </authorList>
    </citation>
    <scope>NUCLEOTIDE SEQUENCE</scope>
</reference>
<feature type="compositionally biased region" description="Basic and acidic residues" evidence="13">
    <location>
        <begin position="110"/>
        <end position="124"/>
    </location>
</feature>
<evidence type="ECO:0000256" key="10">
    <source>
        <dbReference type="ARBA" id="ARBA00023242"/>
    </source>
</evidence>
<comment type="subcellular location">
    <subcellularLocation>
        <location evidence="1">Nucleus</location>
    </subcellularLocation>
</comment>
<feature type="domain" description="C2H2-type" evidence="14">
    <location>
        <begin position="76"/>
        <end position="105"/>
    </location>
</feature>
<accession>A0A0F7SWU7</accession>
<proteinExistence type="inferred from homology"/>
<keyword evidence="8 15" id="KW-0238">DNA-binding</keyword>
<dbReference type="SUPFAM" id="SSF57667">
    <property type="entry name" value="beta-beta-alpha zinc fingers"/>
    <property type="match status" value="1"/>
</dbReference>
<dbReference type="PANTHER" id="PTHR47428:SF1">
    <property type="entry name" value="REGULATORY PROTEIN MIG1-RELATED"/>
    <property type="match status" value="1"/>
</dbReference>
<evidence type="ECO:0000256" key="4">
    <source>
        <dbReference type="ARBA" id="ARBA00022737"/>
    </source>
</evidence>
<keyword evidence="7" id="KW-0805">Transcription regulation</keyword>
<keyword evidence="6" id="KW-0862">Zinc</keyword>
<name>A0A0F7SWU7_PHARH</name>
<sequence>MSTFFNDMSFPTPIPDPVTGRLDPNDPAVRALTEAALTMDKSKIPRPYKCPLCDRAFYRLEHQTRHIRTHTGEKPHACTHPGCDKRFSRSDELTRHIRIHQGSSGKKSKKKDEDSEDSERKAPKESSQNSSQHHDGNLFPPAHVDNGSEMNEMSALAAAAADQLFEMERSESVRRAEYEMRHRQIIGHSSGVPVNGQRSSGTSPVGTPGMMAQPPFNGFSNERDRWGNVGGMGNLAAPNVIPTAQPSVGGPNQQDFHQPGQAIHHAVGAGDLTDLSYLTPPNCHHSECHKSYRNRLRAAQRALTIQAGSNGFLAASASSAGSVGPEANNALYNGLVGSGNLGGLSIGNQMGFNPQQQQQLQQLQQLQNAHQQIQSQPRSFRHRSSLPYAFTSAEASHQPSPASSESSDSFNDDPMGFQQVGNTGFEFTPSTSPVLGPLRNMSIFPQMNTNGLPFGYGPLGLGNGGGTGTRCRFEESPSPH</sequence>
<dbReference type="GO" id="GO:0000433">
    <property type="term" value="P:carbon catabolite repression of transcription from RNA polymerase II promoter by glucose"/>
    <property type="evidence" value="ECO:0007669"/>
    <property type="project" value="TreeGrafter"/>
</dbReference>
<dbReference type="GO" id="GO:0000978">
    <property type="term" value="F:RNA polymerase II cis-regulatory region sequence-specific DNA binding"/>
    <property type="evidence" value="ECO:0007669"/>
    <property type="project" value="TreeGrafter"/>
</dbReference>
<evidence type="ECO:0000256" key="6">
    <source>
        <dbReference type="ARBA" id="ARBA00022833"/>
    </source>
</evidence>
<feature type="region of interest" description="Disordered" evidence="13">
    <location>
        <begin position="96"/>
        <end position="147"/>
    </location>
</feature>
<evidence type="ECO:0000259" key="14">
    <source>
        <dbReference type="PROSITE" id="PS50157"/>
    </source>
</evidence>
<evidence type="ECO:0000256" key="9">
    <source>
        <dbReference type="ARBA" id="ARBA00023163"/>
    </source>
</evidence>
<dbReference type="GO" id="GO:0005634">
    <property type="term" value="C:nucleus"/>
    <property type="evidence" value="ECO:0007669"/>
    <property type="project" value="UniProtKB-SubCell"/>
</dbReference>
<evidence type="ECO:0000256" key="12">
    <source>
        <dbReference type="PROSITE-ProRule" id="PRU00042"/>
    </source>
</evidence>
<keyword evidence="10" id="KW-0539">Nucleus</keyword>
<evidence type="ECO:0000313" key="15">
    <source>
        <dbReference type="EMBL" id="CED85224.1"/>
    </source>
</evidence>
<dbReference type="InterPro" id="IPR051007">
    <property type="entry name" value="creA/MIG_C2H2-ZnF"/>
</dbReference>
<keyword evidence="5 12" id="KW-0863">Zinc-finger</keyword>
<feature type="region of interest" description="Disordered" evidence="13">
    <location>
        <begin position="355"/>
        <end position="431"/>
    </location>
</feature>
<dbReference type="EMBL" id="LN483332">
    <property type="protein sequence ID" value="CED85224.1"/>
    <property type="molecule type" value="Genomic_DNA"/>
</dbReference>
<dbReference type="PANTHER" id="PTHR47428">
    <property type="entry name" value="REGULATORY PROTEIN MIG1-RELATED"/>
    <property type="match status" value="1"/>
</dbReference>
<dbReference type="PROSITE" id="PS00028">
    <property type="entry name" value="ZINC_FINGER_C2H2_1"/>
    <property type="match status" value="2"/>
</dbReference>
<dbReference type="InterPro" id="IPR036236">
    <property type="entry name" value="Znf_C2H2_sf"/>
</dbReference>
<keyword evidence="3" id="KW-0479">Metal-binding</keyword>
<dbReference type="FunFam" id="3.30.160.60:FF:000089">
    <property type="entry name" value="DNA-binding protein creA"/>
    <property type="match status" value="1"/>
</dbReference>
<dbReference type="AlphaFoldDB" id="A0A0F7SWU7"/>
<dbReference type="GO" id="GO:0005737">
    <property type="term" value="C:cytoplasm"/>
    <property type="evidence" value="ECO:0007669"/>
    <property type="project" value="TreeGrafter"/>
</dbReference>
<dbReference type="InterPro" id="IPR013087">
    <property type="entry name" value="Znf_C2H2_type"/>
</dbReference>
<evidence type="ECO:0000256" key="3">
    <source>
        <dbReference type="ARBA" id="ARBA00022723"/>
    </source>
</evidence>
<evidence type="ECO:0000256" key="7">
    <source>
        <dbReference type="ARBA" id="ARBA00023015"/>
    </source>
</evidence>
<dbReference type="Gene3D" id="3.30.160.60">
    <property type="entry name" value="Classic Zinc Finger"/>
    <property type="match status" value="2"/>
</dbReference>
<evidence type="ECO:0000256" key="11">
    <source>
        <dbReference type="ARBA" id="ARBA00038023"/>
    </source>
</evidence>
<evidence type="ECO:0000256" key="13">
    <source>
        <dbReference type="SAM" id="MobiDB-lite"/>
    </source>
</evidence>
<protein>
    <submittedName>
        <fullName evidence="15">Dna-binding protein cre-1</fullName>
    </submittedName>
</protein>
<dbReference type="PROSITE" id="PS50157">
    <property type="entry name" value="ZINC_FINGER_C2H2_2"/>
    <property type="match status" value="2"/>
</dbReference>
<dbReference type="SMART" id="SM00355">
    <property type="entry name" value="ZnF_C2H2"/>
    <property type="match status" value="2"/>
</dbReference>
<keyword evidence="9" id="KW-0804">Transcription</keyword>
<dbReference type="Pfam" id="PF00096">
    <property type="entry name" value="zf-C2H2"/>
    <property type="match status" value="2"/>
</dbReference>
<comment type="similarity">
    <text evidence="11">Belongs to the creA/MIG C2H2-type zinc-finger protein family.</text>
</comment>
<feature type="domain" description="C2H2-type" evidence="14">
    <location>
        <begin position="48"/>
        <end position="75"/>
    </location>
</feature>
<feature type="region of interest" description="Disordered" evidence="13">
    <location>
        <begin position="189"/>
        <end position="208"/>
    </location>
</feature>
<evidence type="ECO:0000256" key="2">
    <source>
        <dbReference type="ARBA" id="ARBA00022491"/>
    </source>
</evidence>
<feature type="compositionally biased region" description="Low complexity" evidence="13">
    <location>
        <begin position="392"/>
        <end position="414"/>
    </location>
</feature>
<feature type="compositionally biased region" description="Low complexity" evidence="13">
    <location>
        <begin position="355"/>
        <end position="376"/>
    </location>
</feature>
<keyword evidence="4" id="KW-0677">Repeat</keyword>